<evidence type="ECO:0000313" key="2">
    <source>
        <dbReference type="EMBL" id="KAJ6397705.1"/>
    </source>
</evidence>
<evidence type="ECO:0000313" key="3">
    <source>
        <dbReference type="Proteomes" id="UP001141253"/>
    </source>
</evidence>
<sequence length="111" mass="13251">MKDRNLDPYTVFEAPLPRISLYCNNKTKPQNQTHDSKKKHTHTHREKKRREVLCHIFQMDQFQQTQSIQVVQDVRDHSFSKTFNKFLSLSSVSYFDTTQISPYSMFFLFSA</sequence>
<protein>
    <submittedName>
        <fullName evidence="2">Uncharacterized protein</fullName>
    </submittedName>
</protein>
<name>A0ABQ9CGR3_9ROSI</name>
<feature type="compositionally biased region" description="Polar residues" evidence="1">
    <location>
        <begin position="23"/>
        <end position="32"/>
    </location>
</feature>
<feature type="compositionally biased region" description="Basic residues" evidence="1">
    <location>
        <begin position="36"/>
        <end position="47"/>
    </location>
</feature>
<accession>A0ABQ9CGR3</accession>
<comment type="caution">
    <text evidence="2">The sequence shown here is derived from an EMBL/GenBank/DDBJ whole genome shotgun (WGS) entry which is preliminary data.</text>
</comment>
<evidence type="ECO:0000256" key="1">
    <source>
        <dbReference type="SAM" id="MobiDB-lite"/>
    </source>
</evidence>
<feature type="region of interest" description="Disordered" evidence="1">
    <location>
        <begin position="23"/>
        <end position="47"/>
    </location>
</feature>
<proteinExistence type="predicted"/>
<dbReference type="Proteomes" id="UP001141253">
    <property type="component" value="Chromosome 5"/>
</dbReference>
<reference evidence="2" key="1">
    <citation type="submission" date="2022-10" db="EMBL/GenBank/DDBJ databases">
        <authorList>
            <person name="Hyden B.L."/>
            <person name="Feng K."/>
            <person name="Yates T."/>
            <person name="Jawdy S."/>
            <person name="Smart L.B."/>
            <person name="Muchero W."/>
        </authorList>
    </citation>
    <scope>NUCLEOTIDE SEQUENCE</scope>
    <source>
        <tissue evidence="2">Shoot tip</tissue>
    </source>
</reference>
<dbReference type="EMBL" id="JAPFFI010000003">
    <property type="protein sequence ID" value="KAJ6397705.1"/>
    <property type="molecule type" value="Genomic_DNA"/>
</dbReference>
<organism evidence="2 3">
    <name type="scientific">Salix suchowensis</name>
    <dbReference type="NCBI Taxonomy" id="1278906"/>
    <lineage>
        <taxon>Eukaryota</taxon>
        <taxon>Viridiplantae</taxon>
        <taxon>Streptophyta</taxon>
        <taxon>Embryophyta</taxon>
        <taxon>Tracheophyta</taxon>
        <taxon>Spermatophyta</taxon>
        <taxon>Magnoliopsida</taxon>
        <taxon>eudicotyledons</taxon>
        <taxon>Gunneridae</taxon>
        <taxon>Pentapetalae</taxon>
        <taxon>rosids</taxon>
        <taxon>fabids</taxon>
        <taxon>Malpighiales</taxon>
        <taxon>Salicaceae</taxon>
        <taxon>Saliceae</taxon>
        <taxon>Salix</taxon>
    </lineage>
</organism>
<gene>
    <name evidence="2" type="ORF">OIU77_018670</name>
</gene>
<reference evidence="2" key="2">
    <citation type="journal article" date="2023" name="Int. J. Mol. Sci.">
        <title>De Novo Assembly and Annotation of 11 Diverse Shrub Willow (Salix) Genomes Reveals Novel Gene Organization in Sex-Linked Regions.</title>
        <authorList>
            <person name="Hyden B."/>
            <person name="Feng K."/>
            <person name="Yates T.B."/>
            <person name="Jawdy S."/>
            <person name="Cereghino C."/>
            <person name="Smart L.B."/>
            <person name="Muchero W."/>
        </authorList>
    </citation>
    <scope>NUCLEOTIDE SEQUENCE</scope>
    <source>
        <tissue evidence="2">Shoot tip</tissue>
    </source>
</reference>
<keyword evidence="3" id="KW-1185">Reference proteome</keyword>